<evidence type="ECO:0000259" key="4">
    <source>
        <dbReference type="Pfam" id="PF08241"/>
    </source>
</evidence>
<dbReference type="OrthoDB" id="162577at2"/>
<dbReference type="GO" id="GO:0008757">
    <property type="term" value="F:S-adenosylmethionine-dependent methyltransferase activity"/>
    <property type="evidence" value="ECO:0007669"/>
    <property type="project" value="InterPro"/>
</dbReference>
<comment type="caution">
    <text evidence="5">The sequence shown here is derived from an EMBL/GenBank/DDBJ whole genome shotgun (WGS) entry which is preliminary data.</text>
</comment>
<name>A0A0P6Y1R5_9CHLR</name>
<evidence type="ECO:0000313" key="5">
    <source>
        <dbReference type="EMBL" id="KPL89833.1"/>
    </source>
</evidence>
<proteinExistence type="inferred from homology"/>
<keyword evidence="2" id="KW-0489">Methyltransferase</keyword>
<dbReference type="GO" id="GO:0032259">
    <property type="term" value="P:methylation"/>
    <property type="evidence" value="ECO:0007669"/>
    <property type="project" value="UniProtKB-KW"/>
</dbReference>
<sequence>MSPLKSRIDYNQIAFDYARHRRVHPEIISELVTAANINSKTRVLEVGCGTGNYINTLQEITRCRSWGIDPHEQMLSIARESNPNVTHLSGSAENLDFPPESFDLVFSVDVIHHVNDREKHYQEAYRVLAKGGRICTATDSEEIIRNRMPMTVYFPETVEVELKRYPRIADLREYMRAAGFTSLSETLVSYRYTLTDAGRYRDKAFSALHLISDEAFQRGMERLERDLQRGPITGVSRYILCWAVR</sequence>
<dbReference type="SUPFAM" id="SSF53335">
    <property type="entry name" value="S-adenosyl-L-methionine-dependent methyltransferases"/>
    <property type="match status" value="1"/>
</dbReference>
<dbReference type="STRING" id="229921.ADN01_02825"/>
<keyword evidence="6" id="KW-1185">Reference proteome</keyword>
<evidence type="ECO:0000256" key="3">
    <source>
        <dbReference type="ARBA" id="ARBA00022679"/>
    </source>
</evidence>
<dbReference type="EMBL" id="LGCM01000014">
    <property type="protein sequence ID" value="KPL89833.1"/>
    <property type="molecule type" value="Genomic_DNA"/>
</dbReference>
<dbReference type="InterPro" id="IPR029063">
    <property type="entry name" value="SAM-dependent_MTases_sf"/>
</dbReference>
<dbReference type="PANTHER" id="PTHR44942:SF4">
    <property type="entry name" value="METHYLTRANSFERASE TYPE 11 DOMAIN-CONTAINING PROTEIN"/>
    <property type="match status" value="1"/>
</dbReference>
<evidence type="ECO:0000313" key="6">
    <source>
        <dbReference type="Proteomes" id="UP000050501"/>
    </source>
</evidence>
<accession>A0A0P6Y1R5</accession>
<keyword evidence="3" id="KW-0808">Transferase</keyword>
<protein>
    <recommendedName>
        <fullName evidence="4">Methyltransferase type 11 domain-containing protein</fullName>
    </recommendedName>
</protein>
<dbReference type="PANTHER" id="PTHR44942">
    <property type="entry name" value="METHYLTRANSF_11 DOMAIN-CONTAINING PROTEIN"/>
    <property type="match status" value="1"/>
</dbReference>
<evidence type="ECO:0000256" key="2">
    <source>
        <dbReference type="ARBA" id="ARBA00022603"/>
    </source>
</evidence>
<dbReference type="AlphaFoldDB" id="A0A0P6Y1R5"/>
<gene>
    <name evidence="5" type="ORF">ADN01_02825</name>
</gene>
<dbReference type="Gene3D" id="3.40.50.150">
    <property type="entry name" value="Vaccinia Virus protein VP39"/>
    <property type="match status" value="1"/>
</dbReference>
<organism evidence="5 6">
    <name type="scientific">Levilinea saccharolytica</name>
    <dbReference type="NCBI Taxonomy" id="229921"/>
    <lineage>
        <taxon>Bacteria</taxon>
        <taxon>Bacillati</taxon>
        <taxon>Chloroflexota</taxon>
        <taxon>Anaerolineae</taxon>
        <taxon>Anaerolineales</taxon>
        <taxon>Anaerolineaceae</taxon>
        <taxon>Levilinea</taxon>
    </lineage>
</organism>
<dbReference type="CDD" id="cd02440">
    <property type="entry name" value="AdoMet_MTases"/>
    <property type="match status" value="1"/>
</dbReference>
<dbReference type="InterPro" id="IPR051052">
    <property type="entry name" value="Diverse_substrate_MTase"/>
</dbReference>
<comment type="similarity">
    <text evidence="1">Belongs to the methyltransferase superfamily.</text>
</comment>
<feature type="domain" description="Methyltransferase type 11" evidence="4">
    <location>
        <begin position="44"/>
        <end position="135"/>
    </location>
</feature>
<dbReference type="Proteomes" id="UP000050501">
    <property type="component" value="Unassembled WGS sequence"/>
</dbReference>
<dbReference type="RefSeq" id="WP_062417004.1">
    <property type="nucleotide sequence ID" value="NZ_DF967974.1"/>
</dbReference>
<dbReference type="Pfam" id="PF08241">
    <property type="entry name" value="Methyltransf_11"/>
    <property type="match status" value="1"/>
</dbReference>
<reference evidence="5 6" key="1">
    <citation type="submission" date="2015-07" db="EMBL/GenBank/DDBJ databases">
        <title>Genome sequence of Levilinea saccharolytica DSM 16555.</title>
        <authorList>
            <person name="Hemp J."/>
            <person name="Ward L.M."/>
            <person name="Pace L.A."/>
            <person name="Fischer W.W."/>
        </authorList>
    </citation>
    <scope>NUCLEOTIDE SEQUENCE [LARGE SCALE GENOMIC DNA]</scope>
    <source>
        <strain evidence="5 6">KIBI-1</strain>
    </source>
</reference>
<evidence type="ECO:0000256" key="1">
    <source>
        <dbReference type="ARBA" id="ARBA00008361"/>
    </source>
</evidence>
<dbReference type="InterPro" id="IPR013216">
    <property type="entry name" value="Methyltransf_11"/>
</dbReference>